<dbReference type="PANTHER" id="PTHR34154:SF10">
    <property type="entry name" value="ASL1-LIKE GLYCOSYL HYDROLASE CATALYTIC DOMAIN-CONTAINING PROTEIN"/>
    <property type="match status" value="1"/>
</dbReference>
<name>F2PUB6_TRIEC</name>
<accession>F2PUB6</accession>
<dbReference type="Gene3D" id="3.20.20.80">
    <property type="entry name" value="Glycosidases"/>
    <property type="match status" value="1"/>
</dbReference>
<reference evidence="4" key="1">
    <citation type="journal article" date="2012" name="MBio">
        <title>Comparative genome analysis of Trichophyton rubrum and related dermatophytes reveals candidate genes involved in infection.</title>
        <authorList>
            <person name="Martinez D.A."/>
            <person name="Oliver B.G."/>
            <person name="Graeser Y."/>
            <person name="Goldberg J.M."/>
            <person name="Li W."/>
            <person name="Martinez-Rossi N.M."/>
            <person name="Monod M."/>
            <person name="Shelest E."/>
            <person name="Barton R.C."/>
            <person name="Birch E."/>
            <person name="Brakhage A.A."/>
            <person name="Chen Z."/>
            <person name="Gurr S.J."/>
            <person name="Heiman D."/>
            <person name="Heitman J."/>
            <person name="Kosti I."/>
            <person name="Rossi A."/>
            <person name="Saif S."/>
            <person name="Samalova M."/>
            <person name="Saunders C.W."/>
            <person name="Shea T."/>
            <person name="Summerbell R.C."/>
            <person name="Xu J."/>
            <person name="Young S."/>
            <person name="Zeng Q."/>
            <person name="Birren B.W."/>
            <person name="Cuomo C.A."/>
            <person name="White T.C."/>
        </authorList>
    </citation>
    <scope>NUCLEOTIDE SEQUENCE [LARGE SCALE GENOMIC DNA]</scope>
    <source>
        <strain evidence="4">ATCC MYA-4606 / CBS 127.97</strain>
    </source>
</reference>
<dbReference type="Pfam" id="PF11790">
    <property type="entry name" value="Glyco_hydro_cc"/>
    <property type="match status" value="1"/>
</dbReference>
<dbReference type="Proteomes" id="UP000009169">
    <property type="component" value="Unassembled WGS sequence"/>
</dbReference>
<feature type="signal peptide" evidence="1">
    <location>
        <begin position="1"/>
        <end position="19"/>
    </location>
</feature>
<dbReference type="VEuPathDB" id="FungiDB:TEQG_04495"/>
<dbReference type="HOGENOM" id="CLU_040908_4_0_1"/>
<keyword evidence="1" id="KW-0732">Signal</keyword>
<dbReference type="InterPro" id="IPR017853">
    <property type="entry name" value="GH"/>
</dbReference>
<dbReference type="EMBL" id="DS995740">
    <property type="protein sequence ID" value="EGE05484.1"/>
    <property type="molecule type" value="Genomic_DNA"/>
</dbReference>
<dbReference type="PANTHER" id="PTHR34154">
    <property type="entry name" value="ALKALI-SENSITIVE LINKAGE PROTEIN 1"/>
    <property type="match status" value="1"/>
</dbReference>
<dbReference type="GO" id="GO:0071966">
    <property type="term" value="P:fungal-type cell wall polysaccharide metabolic process"/>
    <property type="evidence" value="ECO:0007669"/>
    <property type="project" value="TreeGrafter"/>
</dbReference>
<evidence type="ECO:0000313" key="3">
    <source>
        <dbReference type="EMBL" id="EGE05484.1"/>
    </source>
</evidence>
<evidence type="ECO:0000313" key="4">
    <source>
        <dbReference type="Proteomes" id="UP000009169"/>
    </source>
</evidence>
<dbReference type="eggNOG" id="ENOG502RXK9">
    <property type="taxonomic scope" value="Eukaryota"/>
</dbReference>
<organism evidence="3 4">
    <name type="scientific">Trichophyton equinum (strain ATCC MYA-4606 / CBS 127.97)</name>
    <name type="common">Horse ringworm fungus</name>
    <dbReference type="NCBI Taxonomy" id="559882"/>
    <lineage>
        <taxon>Eukaryota</taxon>
        <taxon>Fungi</taxon>
        <taxon>Dikarya</taxon>
        <taxon>Ascomycota</taxon>
        <taxon>Pezizomycotina</taxon>
        <taxon>Eurotiomycetes</taxon>
        <taxon>Eurotiomycetidae</taxon>
        <taxon>Onygenales</taxon>
        <taxon>Arthrodermataceae</taxon>
        <taxon>Trichophyton</taxon>
    </lineage>
</organism>
<evidence type="ECO:0000256" key="1">
    <source>
        <dbReference type="SAM" id="SignalP"/>
    </source>
</evidence>
<feature type="domain" description="Asl1-like glycosyl hydrolase catalytic" evidence="2">
    <location>
        <begin position="31"/>
        <end position="239"/>
    </location>
</feature>
<evidence type="ECO:0000259" key="2">
    <source>
        <dbReference type="Pfam" id="PF11790"/>
    </source>
</evidence>
<gene>
    <name evidence="3" type="ORF">TEQG_04495</name>
</gene>
<dbReference type="OrthoDB" id="43654at2759"/>
<dbReference type="SUPFAM" id="SSF51445">
    <property type="entry name" value="(Trans)glycosidases"/>
    <property type="match status" value="1"/>
</dbReference>
<sequence>MVSFNALFVAAALASSVIGAPVKGANGGKRGMAYNDPQAVAAFKGTRASAWAYNWGSNSNNIGNSIDYAPMLWGQKFFNDWTKNTPSILSTGCKYVLSFNEPDIPSQANMSPQDAIQAHKEYMKPFVGKASIGSPAVSNGGGEMGLSWLGKFLDGCAGQCNIDFLNVHWYDSAQNVAAFKKHITDSINLAHKYNIDKIWLTEFRGDGDENSQVQFLHQVLPWLDNNAGVARYSYFMADDLVKVANSPLSARPTLLKRFELAFLFIFGKEFCI</sequence>
<proteinExistence type="predicted"/>
<dbReference type="GO" id="GO:0009277">
    <property type="term" value="C:fungal-type cell wall"/>
    <property type="evidence" value="ECO:0007669"/>
    <property type="project" value="TreeGrafter"/>
</dbReference>
<dbReference type="AlphaFoldDB" id="F2PUB6"/>
<protein>
    <recommendedName>
        <fullName evidence="2">Asl1-like glycosyl hydrolase catalytic domain-containing protein</fullName>
    </recommendedName>
</protein>
<keyword evidence="4" id="KW-1185">Reference proteome</keyword>
<feature type="chain" id="PRO_5003284847" description="Asl1-like glycosyl hydrolase catalytic domain-containing protein" evidence="1">
    <location>
        <begin position="20"/>
        <end position="272"/>
    </location>
</feature>
<dbReference type="InterPro" id="IPR024655">
    <property type="entry name" value="Asl1_glyco_hydro_catalytic"/>
</dbReference>
<dbReference type="InterPro" id="IPR053183">
    <property type="entry name" value="ASL1"/>
</dbReference>